<evidence type="ECO:0000313" key="3">
    <source>
        <dbReference type="Proteomes" id="UP000570166"/>
    </source>
</evidence>
<protein>
    <submittedName>
        <fullName evidence="2">NAD-dependent epimerase/dehydratase family protein</fullName>
    </submittedName>
</protein>
<keyword evidence="3" id="KW-1185">Reference proteome</keyword>
<reference evidence="2 3" key="1">
    <citation type="submission" date="2020-07" db="EMBL/GenBank/DDBJ databases">
        <authorList>
            <person name="Sun Q."/>
        </authorList>
    </citation>
    <scope>NUCLEOTIDE SEQUENCE [LARGE SCALE GENOMIC DNA]</scope>
    <source>
        <strain evidence="2 3">CGMCC 1.13654</strain>
    </source>
</reference>
<dbReference type="SUPFAM" id="SSF51735">
    <property type="entry name" value="NAD(P)-binding Rossmann-fold domains"/>
    <property type="match status" value="1"/>
</dbReference>
<sequence>MPNALVIGATGFVGGRIAHHLAEHGWAVSGLARSASAIAQLEKSGIDAVAGDVEFDLDAVVTASREHDVVIYAAQIAPPVELVAVSGLISGLTGSGRTFVLLSGSGVLCQRTAGAWSADSFAEDDAFLPEPLAEPRVEAERLVRAASSNGLRTMVVRPPLIWGPGDHGHVPMVYRSVSATGSACYVGNGLAGYGHVHVDDVAALFLRAIEAGKPGTLYHGVAGELPNRWIAEAVARDLGVPTRSVSMEKAAEIWGEFGALIMSVSSRIRDAATRAALGWVPRHTDMLSEIGEPRLRALAASITTKE</sequence>
<proteinExistence type="predicted"/>
<dbReference type="AlphaFoldDB" id="A0A838L4S0"/>
<dbReference type="InterPro" id="IPR036291">
    <property type="entry name" value="NAD(P)-bd_dom_sf"/>
</dbReference>
<evidence type="ECO:0000259" key="1">
    <source>
        <dbReference type="Pfam" id="PF13460"/>
    </source>
</evidence>
<dbReference type="Pfam" id="PF13460">
    <property type="entry name" value="NAD_binding_10"/>
    <property type="match status" value="1"/>
</dbReference>
<gene>
    <name evidence="2" type="ORF">HZF05_07275</name>
</gene>
<dbReference type="InterPro" id="IPR016040">
    <property type="entry name" value="NAD(P)-bd_dom"/>
</dbReference>
<name>A0A838L4S0_9SPHN</name>
<dbReference type="EMBL" id="JACEIB010000003">
    <property type="protein sequence ID" value="MBA2933900.1"/>
    <property type="molecule type" value="Genomic_DNA"/>
</dbReference>
<dbReference type="PANTHER" id="PTHR48079">
    <property type="entry name" value="PROTEIN YEEZ"/>
    <property type="match status" value="1"/>
</dbReference>
<comment type="caution">
    <text evidence="2">The sequence shown here is derived from an EMBL/GenBank/DDBJ whole genome shotgun (WGS) entry which is preliminary data.</text>
</comment>
<dbReference type="GO" id="GO:0004029">
    <property type="term" value="F:aldehyde dehydrogenase (NAD+) activity"/>
    <property type="evidence" value="ECO:0007669"/>
    <property type="project" value="TreeGrafter"/>
</dbReference>
<dbReference type="RefSeq" id="WP_160363689.1">
    <property type="nucleotide sequence ID" value="NZ_JACEIB010000003.1"/>
</dbReference>
<evidence type="ECO:0000313" key="2">
    <source>
        <dbReference type="EMBL" id="MBA2933900.1"/>
    </source>
</evidence>
<dbReference type="Gene3D" id="3.40.50.720">
    <property type="entry name" value="NAD(P)-binding Rossmann-like Domain"/>
    <property type="match status" value="1"/>
</dbReference>
<dbReference type="InterPro" id="IPR051783">
    <property type="entry name" value="NAD(P)-dependent_oxidoreduct"/>
</dbReference>
<organism evidence="2 3">
    <name type="scientific">Sphingomonas chungangi</name>
    <dbReference type="NCBI Taxonomy" id="2683589"/>
    <lineage>
        <taxon>Bacteria</taxon>
        <taxon>Pseudomonadati</taxon>
        <taxon>Pseudomonadota</taxon>
        <taxon>Alphaproteobacteria</taxon>
        <taxon>Sphingomonadales</taxon>
        <taxon>Sphingomonadaceae</taxon>
        <taxon>Sphingomonas</taxon>
    </lineage>
</organism>
<accession>A0A838L4S0</accession>
<feature type="domain" description="NAD(P)-binding" evidence="1">
    <location>
        <begin position="8"/>
        <end position="161"/>
    </location>
</feature>
<dbReference type="PANTHER" id="PTHR48079:SF6">
    <property type="entry name" value="NAD(P)-BINDING DOMAIN-CONTAINING PROTEIN-RELATED"/>
    <property type="match status" value="1"/>
</dbReference>
<dbReference type="Proteomes" id="UP000570166">
    <property type="component" value="Unassembled WGS sequence"/>
</dbReference>
<dbReference type="GO" id="GO:0005737">
    <property type="term" value="C:cytoplasm"/>
    <property type="evidence" value="ECO:0007669"/>
    <property type="project" value="TreeGrafter"/>
</dbReference>